<evidence type="ECO:0000256" key="2">
    <source>
        <dbReference type="ARBA" id="ARBA00023015"/>
    </source>
</evidence>
<dbReference type="SUPFAM" id="SSF47459">
    <property type="entry name" value="HLH, helix-loop-helix DNA-binding domain"/>
    <property type="match status" value="1"/>
</dbReference>
<dbReference type="GO" id="GO:0000978">
    <property type="term" value="F:RNA polymerase II cis-regulatory region sequence-specific DNA binding"/>
    <property type="evidence" value="ECO:0007669"/>
    <property type="project" value="TreeGrafter"/>
</dbReference>
<protein>
    <recommendedName>
        <fullName evidence="6">BHLH domain-containing protein</fullName>
    </recommendedName>
</protein>
<dbReference type="PANTHER" id="PTHR46117:SF3">
    <property type="entry name" value="FI24210P1"/>
    <property type="match status" value="1"/>
</dbReference>
<evidence type="ECO:0000313" key="7">
    <source>
        <dbReference type="EMBL" id="KJE91223.1"/>
    </source>
</evidence>
<dbReference type="STRING" id="595528.A0A0D2WM92"/>
<dbReference type="GO" id="GO:0000981">
    <property type="term" value="F:DNA-binding transcription factor activity, RNA polymerase II-specific"/>
    <property type="evidence" value="ECO:0007669"/>
    <property type="project" value="TreeGrafter"/>
</dbReference>
<evidence type="ECO:0000256" key="5">
    <source>
        <dbReference type="SAM" id="Coils"/>
    </source>
</evidence>
<evidence type="ECO:0000256" key="4">
    <source>
        <dbReference type="ARBA" id="ARBA00023242"/>
    </source>
</evidence>
<keyword evidence="4" id="KW-0539">Nucleus</keyword>
<evidence type="ECO:0000256" key="1">
    <source>
        <dbReference type="ARBA" id="ARBA00004123"/>
    </source>
</evidence>
<dbReference type="InterPro" id="IPR051732">
    <property type="entry name" value="USF"/>
</dbReference>
<keyword evidence="2" id="KW-0805">Transcription regulation</keyword>
<gene>
    <name evidence="7" type="ORF">CAOG_002389</name>
</gene>
<dbReference type="Gene3D" id="4.10.280.10">
    <property type="entry name" value="Helix-loop-helix DNA-binding domain"/>
    <property type="match status" value="1"/>
</dbReference>
<dbReference type="InterPro" id="IPR036638">
    <property type="entry name" value="HLH_DNA-bd_sf"/>
</dbReference>
<evidence type="ECO:0000259" key="6">
    <source>
        <dbReference type="PROSITE" id="PS50888"/>
    </source>
</evidence>
<proteinExistence type="predicted"/>
<dbReference type="EMBL" id="KE346362">
    <property type="protein sequence ID" value="KJE91223.1"/>
    <property type="molecule type" value="Genomic_DNA"/>
</dbReference>
<sequence length="343" mass="35661">MNPAQTSYFNPADATALLDMKPSRVPLAEHRKQMAELERLKIVMANSAHLMGAVSSAAAAASAPASSHHQGFMEVFANAIPAAAPLSARSAVSEEDESLDTFSNEDGTPANLMDDLLIDFDVNAFSSMNVDLGATTTLPAAVPAAALPSAALPSAALPSAMPSSLPAAATVQTATANANATAAAVAAAFVAAASANAAAPGHSLPGPFGFNPLAAAPMGAWAPGQFNPSVAAAAAVLGLAPMIDQSNMMRKQRRRDSHNAVERRRRDNINDRIIELSALVPDNGGEKANKGETLRKAVDYIRYLHQCQARSFEQLKEATKQMQAMNAEIEALRKITGAAPSQQ</sequence>
<dbReference type="SMART" id="SM00353">
    <property type="entry name" value="HLH"/>
    <property type="match status" value="1"/>
</dbReference>
<name>A0A0D2WM92_CAPO3</name>
<dbReference type="InParanoid" id="A0A0D2WM92"/>
<evidence type="ECO:0000256" key="3">
    <source>
        <dbReference type="ARBA" id="ARBA00023163"/>
    </source>
</evidence>
<comment type="subcellular location">
    <subcellularLocation>
        <location evidence="1">Nucleus</location>
    </subcellularLocation>
</comment>
<dbReference type="eggNOG" id="KOG1318">
    <property type="taxonomic scope" value="Eukaryota"/>
</dbReference>
<feature type="domain" description="BHLH" evidence="6">
    <location>
        <begin position="253"/>
        <end position="304"/>
    </location>
</feature>
<dbReference type="PROSITE" id="PS50888">
    <property type="entry name" value="BHLH"/>
    <property type="match status" value="1"/>
</dbReference>
<evidence type="ECO:0000313" key="8">
    <source>
        <dbReference type="Proteomes" id="UP000008743"/>
    </source>
</evidence>
<dbReference type="Pfam" id="PF00010">
    <property type="entry name" value="HLH"/>
    <property type="match status" value="1"/>
</dbReference>
<keyword evidence="5" id="KW-0175">Coiled coil</keyword>
<dbReference type="GO" id="GO:0005634">
    <property type="term" value="C:nucleus"/>
    <property type="evidence" value="ECO:0007669"/>
    <property type="project" value="UniProtKB-SubCell"/>
</dbReference>
<organism evidence="7 8">
    <name type="scientific">Capsaspora owczarzaki (strain ATCC 30864)</name>
    <dbReference type="NCBI Taxonomy" id="595528"/>
    <lineage>
        <taxon>Eukaryota</taxon>
        <taxon>Filasterea</taxon>
        <taxon>Capsaspora</taxon>
    </lineage>
</organism>
<dbReference type="OrthoDB" id="690068at2759"/>
<reference evidence="8" key="1">
    <citation type="submission" date="2011-02" db="EMBL/GenBank/DDBJ databases">
        <title>The Genome Sequence of Capsaspora owczarzaki ATCC 30864.</title>
        <authorList>
            <person name="Russ C."/>
            <person name="Cuomo C."/>
            <person name="Burger G."/>
            <person name="Gray M.W."/>
            <person name="Holland P.W.H."/>
            <person name="King N."/>
            <person name="Lang F.B.F."/>
            <person name="Roger A.J."/>
            <person name="Ruiz-Trillo I."/>
            <person name="Young S.K."/>
            <person name="Zeng Q."/>
            <person name="Gargeya S."/>
            <person name="Alvarado L."/>
            <person name="Berlin A."/>
            <person name="Chapman S.B."/>
            <person name="Chen Z."/>
            <person name="Freedman E."/>
            <person name="Gellesch M."/>
            <person name="Goldberg J."/>
            <person name="Griggs A."/>
            <person name="Gujja S."/>
            <person name="Heilman E."/>
            <person name="Heiman D."/>
            <person name="Howarth C."/>
            <person name="Mehta T."/>
            <person name="Neiman D."/>
            <person name="Pearson M."/>
            <person name="Roberts A."/>
            <person name="Saif S."/>
            <person name="Shea T."/>
            <person name="Shenoy N."/>
            <person name="Sisk P."/>
            <person name="Stolte C."/>
            <person name="Sykes S."/>
            <person name="White J."/>
            <person name="Yandava C."/>
            <person name="Haas B."/>
            <person name="Nusbaum C."/>
            <person name="Birren B."/>
        </authorList>
    </citation>
    <scope>NUCLEOTIDE SEQUENCE</scope>
    <source>
        <strain evidence="8">ATCC 30864</strain>
    </source>
</reference>
<dbReference type="PANTHER" id="PTHR46117">
    <property type="entry name" value="FI24210P1"/>
    <property type="match status" value="1"/>
</dbReference>
<dbReference type="PhylomeDB" id="A0A0D2WM92"/>
<dbReference type="Proteomes" id="UP000008743">
    <property type="component" value="Unassembled WGS sequence"/>
</dbReference>
<dbReference type="InterPro" id="IPR011598">
    <property type="entry name" value="bHLH_dom"/>
</dbReference>
<dbReference type="RefSeq" id="XP_004349139.1">
    <property type="nucleotide sequence ID" value="XM_004349089.2"/>
</dbReference>
<keyword evidence="8" id="KW-1185">Reference proteome</keyword>
<feature type="coiled-coil region" evidence="5">
    <location>
        <begin position="308"/>
        <end position="335"/>
    </location>
</feature>
<keyword evidence="3" id="KW-0804">Transcription</keyword>
<dbReference type="GO" id="GO:0046983">
    <property type="term" value="F:protein dimerization activity"/>
    <property type="evidence" value="ECO:0007669"/>
    <property type="project" value="InterPro"/>
</dbReference>
<accession>A0A0D2WM92</accession>
<dbReference type="AlphaFoldDB" id="A0A0D2WM92"/>